<dbReference type="InterPro" id="IPR001005">
    <property type="entry name" value="SANT/Myb"/>
</dbReference>
<proteinExistence type="predicted"/>
<keyword evidence="4" id="KW-0804">Transcription</keyword>
<protein>
    <submittedName>
        <fullName evidence="8">Uncharacterized protein</fullName>
    </submittedName>
</protein>
<dbReference type="Gene3D" id="1.10.10.60">
    <property type="entry name" value="Homeodomain-like"/>
    <property type="match status" value="5"/>
</dbReference>
<feature type="domain" description="HTH myb-type" evidence="7">
    <location>
        <begin position="377"/>
        <end position="423"/>
    </location>
</feature>
<feature type="domain" description="Myb-like" evidence="6">
    <location>
        <begin position="323"/>
        <end position="368"/>
    </location>
</feature>
<dbReference type="PANTHER" id="PTHR46621:SF1">
    <property type="entry name" value="SNRNA-ACTIVATING PROTEIN COMPLEX SUBUNIT 4"/>
    <property type="match status" value="1"/>
</dbReference>
<evidence type="ECO:0000256" key="1">
    <source>
        <dbReference type="ARBA" id="ARBA00004123"/>
    </source>
</evidence>
<reference evidence="8" key="1">
    <citation type="journal article" date="2023" name="bioRxiv">
        <title>Improved chromosome-level genome assembly for marigold (Tagetes erecta).</title>
        <authorList>
            <person name="Jiang F."/>
            <person name="Yuan L."/>
            <person name="Wang S."/>
            <person name="Wang H."/>
            <person name="Xu D."/>
            <person name="Wang A."/>
            <person name="Fan W."/>
        </authorList>
    </citation>
    <scope>NUCLEOTIDE SEQUENCE</scope>
    <source>
        <strain evidence="8">WSJ</strain>
        <tissue evidence="8">Leaf</tissue>
    </source>
</reference>
<dbReference type="InterPro" id="IPR009057">
    <property type="entry name" value="Homeodomain-like_sf"/>
</dbReference>
<dbReference type="PROSITE" id="PS50090">
    <property type="entry name" value="MYB_LIKE"/>
    <property type="match status" value="4"/>
</dbReference>
<evidence type="ECO:0000259" key="7">
    <source>
        <dbReference type="PROSITE" id="PS51294"/>
    </source>
</evidence>
<dbReference type="SMART" id="SM00717">
    <property type="entry name" value="SANT"/>
    <property type="match status" value="5"/>
</dbReference>
<dbReference type="PROSITE" id="PS51294">
    <property type="entry name" value="HTH_MYB"/>
    <property type="match status" value="4"/>
</dbReference>
<dbReference type="GO" id="GO:0042795">
    <property type="term" value="P:snRNA transcription by RNA polymerase II"/>
    <property type="evidence" value="ECO:0007669"/>
    <property type="project" value="TreeGrafter"/>
</dbReference>
<keyword evidence="5" id="KW-0539">Nucleus</keyword>
<evidence type="ECO:0000256" key="4">
    <source>
        <dbReference type="ARBA" id="ARBA00023163"/>
    </source>
</evidence>
<evidence type="ECO:0000256" key="3">
    <source>
        <dbReference type="ARBA" id="ARBA00023125"/>
    </source>
</evidence>
<keyword evidence="3" id="KW-0238">DNA-binding</keyword>
<keyword evidence="9" id="KW-1185">Reference proteome</keyword>
<dbReference type="PANTHER" id="PTHR46621">
    <property type="entry name" value="SNRNA-ACTIVATING PROTEIN COMPLEX SUBUNIT 4"/>
    <property type="match status" value="1"/>
</dbReference>
<feature type="domain" description="Myb-like" evidence="6">
    <location>
        <begin position="211"/>
        <end position="263"/>
    </location>
</feature>
<dbReference type="GO" id="GO:0000978">
    <property type="term" value="F:RNA polymerase II cis-regulatory region sequence-specific DNA binding"/>
    <property type="evidence" value="ECO:0007669"/>
    <property type="project" value="TreeGrafter"/>
</dbReference>
<dbReference type="CDD" id="cd00167">
    <property type="entry name" value="SANT"/>
    <property type="match status" value="3"/>
</dbReference>
<evidence type="ECO:0000256" key="2">
    <source>
        <dbReference type="ARBA" id="ARBA00023015"/>
    </source>
</evidence>
<dbReference type="Pfam" id="PF00249">
    <property type="entry name" value="Myb_DNA-binding"/>
    <property type="match status" value="4"/>
</dbReference>
<dbReference type="GO" id="GO:0042796">
    <property type="term" value="P:snRNA transcription by RNA polymerase III"/>
    <property type="evidence" value="ECO:0007669"/>
    <property type="project" value="TreeGrafter"/>
</dbReference>
<dbReference type="GO" id="GO:0001006">
    <property type="term" value="F:RNA polymerase III type 3 promoter sequence-specific DNA binding"/>
    <property type="evidence" value="ECO:0007669"/>
    <property type="project" value="TreeGrafter"/>
</dbReference>
<gene>
    <name evidence="8" type="ORF">QVD17_11510</name>
</gene>
<dbReference type="InterPro" id="IPR051575">
    <property type="entry name" value="Myb-like_DNA-bd"/>
</dbReference>
<dbReference type="GO" id="GO:0005634">
    <property type="term" value="C:nucleus"/>
    <property type="evidence" value="ECO:0007669"/>
    <property type="project" value="UniProtKB-SubCell"/>
</dbReference>
<dbReference type="GO" id="GO:0019185">
    <property type="term" value="C:snRNA-activating protein complex"/>
    <property type="evidence" value="ECO:0007669"/>
    <property type="project" value="TreeGrafter"/>
</dbReference>
<accession>A0AAD8P241</accession>
<feature type="domain" description="Myb-like" evidence="6">
    <location>
        <begin position="369"/>
        <end position="419"/>
    </location>
</feature>
<dbReference type="Proteomes" id="UP001229421">
    <property type="component" value="Unassembled WGS sequence"/>
</dbReference>
<dbReference type="InterPro" id="IPR017930">
    <property type="entry name" value="Myb_dom"/>
</dbReference>
<feature type="domain" description="HTH myb-type" evidence="7">
    <location>
        <begin position="264"/>
        <end position="319"/>
    </location>
</feature>
<feature type="domain" description="HTH myb-type" evidence="7">
    <location>
        <begin position="211"/>
        <end position="263"/>
    </location>
</feature>
<dbReference type="AlphaFoldDB" id="A0AAD8P241"/>
<evidence type="ECO:0000313" key="9">
    <source>
        <dbReference type="Proteomes" id="UP001229421"/>
    </source>
</evidence>
<evidence type="ECO:0000259" key="6">
    <source>
        <dbReference type="PROSITE" id="PS50090"/>
    </source>
</evidence>
<feature type="domain" description="Myb-like" evidence="6">
    <location>
        <begin position="264"/>
        <end position="315"/>
    </location>
</feature>
<comment type="subcellular location">
    <subcellularLocation>
        <location evidence="1">Nucleus</location>
    </subcellularLocation>
</comment>
<feature type="domain" description="HTH myb-type" evidence="7">
    <location>
        <begin position="323"/>
        <end position="372"/>
    </location>
</feature>
<evidence type="ECO:0000313" key="8">
    <source>
        <dbReference type="EMBL" id="KAK1429304.1"/>
    </source>
</evidence>
<evidence type="ECO:0000256" key="5">
    <source>
        <dbReference type="ARBA" id="ARBA00023242"/>
    </source>
</evidence>
<keyword evidence="2" id="KW-0805">Transcription regulation</keyword>
<comment type="caution">
    <text evidence="8">The sequence shown here is derived from an EMBL/GenBank/DDBJ whole genome shotgun (WGS) entry which is preliminary data.</text>
</comment>
<name>A0AAD8P241_TARER</name>
<sequence>MDASFPRSAQAFVEAIKKNRTCQKLIREKLAQISARIEENKKLTERVKMLKDFQTACRQRTGRALSQKKDARVQLISIPKQRANASKVKDKIIHAIYQGPAENSHVAHYRNAVSKYPFSLSREPWLEKEKRNLLKGIRQQFQEMLTRNLLSGGDGDLCYRVNMIESIKDHKITCEELKPFLDKVDWKRLASIYVPGRSAPECESRWRNCEDPSINHGPWSIIEDKRLLHIVSNRGISNWIKIAMQLKTNRTPFQCLARFQRSLNASIIKNEWTPPDDEELRKAVAEYGETNWQLVASTLEGRTGTQCSNRWKKSLNPLRERVGKWDPYEDKRLKIAVRLFGAKNWNKIAKFVPGRTQVQCRERWVNCLDPCLNMNEWTRDEDLKLIKAIEEHNYCWSRIAASVPPRTDSQCRRRWKMLFPDQVFELQEARKLKKSAFISNFVDREGERPDLTVKDFITPRSIELNSKAVEDRKSSNKKNHSAVFKKKSTRARKVTRSKKVFKPTNEDDVAENALVDITINGVEPTAIDVDTSEAKKQATVKRKGNQRSVPKIRSRRARQVTHTEKALTLLDEDDVEYNDYHAVGKSRPLDVDNDNEIDRKVERKVTGKRKMNQREKEEEVVGGNSKRTKQIDCALGDETVGICSSEKEFKVYFRRRRRKHNSESCINSNCKQSEEELEDEETLDSFLMRLKKKKNE</sequence>
<dbReference type="SUPFAM" id="SSF46689">
    <property type="entry name" value="Homeodomain-like"/>
    <property type="match status" value="3"/>
</dbReference>
<dbReference type="EMBL" id="JAUHHV010000003">
    <property type="protein sequence ID" value="KAK1429304.1"/>
    <property type="molecule type" value="Genomic_DNA"/>
</dbReference>
<organism evidence="8 9">
    <name type="scientific">Tagetes erecta</name>
    <name type="common">African marigold</name>
    <dbReference type="NCBI Taxonomy" id="13708"/>
    <lineage>
        <taxon>Eukaryota</taxon>
        <taxon>Viridiplantae</taxon>
        <taxon>Streptophyta</taxon>
        <taxon>Embryophyta</taxon>
        <taxon>Tracheophyta</taxon>
        <taxon>Spermatophyta</taxon>
        <taxon>Magnoliopsida</taxon>
        <taxon>eudicotyledons</taxon>
        <taxon>Gunneridae</taxon>
        <taxon>Pentapetalae</taxon>
        <taxon>asterids</taxon>
        <taxon>campanulids</taxon>
        <taxon>Asterales</taxon>
        <taxon>Asteraceae</taxon>
        <taxon>Asteroideae</taxon>
        <taxon>Heliantheae alliance</taxon>
        <taxon>Tageteae</taxon>
        <taxon>Tagetes</taxon>
    </lineage>
</organism>